<dbReference type="EMBL" id="VVIM01000001">
    <property type="protein sequence ID" value="KAB0805367.1"/>
    <property type="molecule type" value="Genomic_DNA"/>
</dbReference>
<dbReference type="GO" id="GO:0043565">
    <property type="term" value="F:sequence-specific DNA binding"/>
    <property type="evidence" value="ECO:0007669"/>
    <property type="project" value="TreeGrafter"/>
</dbReference>
<feature type="non-terminal residue" evidence="2">
    <location>
        <position position="1"/>
    </location>
</feature>
<dbReference type="Pfam" id="PF13843">
    <property type="entry name" value="DDE_Tnp_1_7"/>
    <property type="match status" value="1"/>
</dbReference>
<gene>
    <name evidence="2" type="ORF">PPYR_02337</name>
</gene>
<dbReference type="PANTHER" id="PTHR47055">
    <property type="entry name" value="DDE_TNP_1_7 DOMAIN-CONTAINING PROTEIN"/>
    <property type="match status" value="1"/>
</dbReference>
<dbReference type="PANTHER" id="PTHR47055:SF3">
    <property type="entry name" value="PHORBOL-ESTER_DAG-TYPE DOMAIN-CONTAINING PROTEIN"/>
    <property type="match status" value="1"/>
</dbReference>
<keyword evidence="3" id="KW-1185">Reference proteome</keyword>
<dbReference type="InParanoid" id="A0A5N4B6Y5"/>
<comment type="caution">
    <text evidence="2">The sequence shown here is derived from an EMBL/GenBank/DDBJ whole genome shotgun (WGS) entry which is preliminary data.</text>
</comment>
<feature type="domain" description="PiggyBac transposable element-derived protein" evidence="1">
    <location>
        <begin position="5"/>
        <end position="241"/>
    </location>
</feature>
<accession>A0A5N4B6Y5</accession>
<dbReference type="InterPro" id="IPR052638">
    <property type="entry name" value="PiggyBac_TE-derived"/>
</dbReference>
<reference evidence="2 3" key="1">
    <citation type="journal article" date="2018" name="Elife">
        <title>Firefly genomes illuminate parallel origins of bioluminescence in beetles.</title>
        <authorList>
            <person name="Fallon T.R."/>
            <person name="Lower S.E."/>
            <person name="Chang C.H."/>
            <person name="Bessho-Uehara M."/>
            <person name="Martin G.J."/>
            <person name="Bewick A.J."/>
            <person name="Behringer M."/>
            <person name="Debat H.J."/>
            <person name="Wong I."/>
            <person name="Day J.C."/>
            <person name="Suvorov A."/>
            <person name="Silva C.J."/>
            <person name="Stanger-Hall K.F."/>
            <person name="Hall D.W."/>
            <person name="Schmitz R.J."/>
            <person name="Nelson D.R."/>
            <person name="Lewis S.M."/>
            <person name="Shigenobu S."/>
            <person name="Bybee S.M."/>
            <person name="Larracuente A.M."/>
            <person name="Oba Y."/>
            <person name="Weng J.K."/>
        </authorList>
    </citation>
    <scope>NUCLEOTIDE SEQUENCE [LARGE SCALE GENOMIC DNA]</scope>
    <source>
        <strain evidence="2">1611_PpyrPB1</strain>
        <tissue evidence="2">Whole body</tissue>
    </source>
</reference>
<protein>
    <recommendedName>
        <fullName evidence="1">PiggyBac transposable element-derived protein domain-containing protein</fullName>
    </recommendedName>
</protein>
<organism evidence="2 3">
    <name type="scientific">Photinus pyralis</name>
    <name type="common">Common eastern firefly</name>
    <name type="synonym">Lampyris pyralis</name>
    <dbReference type="NCBI Taxonomy" id="7054"/>
    <lineage>
        <taxon>Eukaryota</taxon>
        <taxon>Metazoa</taxon>
        <taxon>Ecdysozoa</taxon>
        <taxon>Arthropoda</taxon>
        <taxon>Hexapoda</taxon>
        <taxon>Insecta</taxon>
        <taxon>Pterygota</taxon>
        <taxon>Neoptera</taxon>
        <taxon>Endopterygota</taxon>
        <taxon>Coleoptera</taxon>
        <taxon>Polyphaga</taxon>
        <taxon>Elateriformia</taxon>
        <taxon>Elateroidea</taxon>
        <taxon>Lampyridae</taxon>
        <taxon>Lampyrinae</taxon>
        <taxon>Photinus</taxon>
    </lineage>
</organism>
<dbReference type="AlphaFoldDB" id="A0A5N4B6Y5"/>
<sequence length="241" mass="27682">ELNYDEAMVKYFGRHSCKQFIRGKPIRFGYKVWSINTKTGYLVNFMIYPGADSKISTDHEAAFGKAAAPFPMMLNDLCDQKKILPYFLYFDNLFTSFSLLHYFKQLGYSATGTIRDNRIPKGCPLVSKAAMKKRKIRGEYDSVIDRTNGICLVRWSDNNIVTVASTSDGISPIGQVKRFSQAEKKNNQIQIPCVIGKYNSAMEGTDLMDENISRYRIGLRGKKWWWCLFTWLVDATIQNAW</sequence>
<name>A0A5N4B6Y5_PHOPY</name>
<dbReference type="InterPro" id="IPR029526">
    <property type="entry name" value="PGBD"/>
</dbReference>
<proteinExistence type="predicted"/>
<evidence type="ECO:0000313" key="2">
    <source>
        <dbReference type="EMBL" id="KAB0805367.1"/>
    </source>
</evidence>
<evidence type="ECO:0000259" key="1">
    <source>
        <dbReference type="Pfam" id="PF13843"/>
    </source>
</evidence>
<evidence type="ECO:0000313" key="3">
    <source>
        <dbReference type="Proteomes" id="UP000327044"/>
    </source>
</evidence>
<dbReference type="Proteomes" id="UP000327044">
    <property type="component" value="Unassembled WGS sequence"/>
</dbReference>
<feature type="non-terminal residue" evidence="2">
    <location>
        <position position="241"/>
    </location>
</feature>